<keyword evidence="1" id="KW-0472">Membrane</keyword>
<keyword evidence="1" id="KW-0812">Transmembrane</keyword>
<dbReference type="Proteomes" id="UP000185696">
    <property type="component" value="Unassembled WGS sequence"/>
</dbReference>
<feature type="transmembrane region" description="Helical" evidence="1">
    <location>
        <begin position="53"/>
        <end position="73"/>
    </location>
</feature>
<keyword evidence="1" id="KW-1133">Transmembrane helix</keyword>
<keyword evidence="3" id="KW-1185">Reference proteome</keyword>
<name>A0A7Z0WR04_9PSEU</name>
<evidence type="ECO:0000313" key="3">
    <source>
        <dbReference type="Proteomes" id="UP000185696"/>
    </source>
</evidence>
<gene>
    <name evidence="2" type="ORF">BLA60_00200</name>
</gene>
<sequence>MIGVTVGTCHGRAKVPMSGQRFRRSVVLALVPALLGSALAVAINLATEWKYSVLAWVVVGVLTVLTAAVSLLVSRAPSGTEPGNTVRFGDRVRSRRLRVRGRRNVLRVGDDATIDDIDISSGPR</sequence>
<dbReference type="AlphaFoldDB" id="A0A7Z0WR04"/>
<feature type="transmembrane region" description="Helical" evidence="1">
    <location>
        <begin position="26"/>
        <end position="47"/>
    </location>
</feature>
<proteinExistence type="predicted"/>
<organism evidence="2 3">
    <name type="scientific">Actinophytocola xinjiangensis</name>
    <dbReference type="NCBI Taxonomy" id="485602"/>
    <lineage>
        <taxon>Bacteria</taxon>
        <taxon>Bacillati</taxon>
        <taxon>Actinomycetota</taxon>
        <taxon>Actinomycetes</taxon>
        <taxon>Pseudonocardiales</taxon>
        <taxon>Pseudonocardiaceae</taxon>
    </lineage>
</organism>
<dbReference type="EMBL" id="MSIF01000001">
    <property type="protein sequence ID" value="OLF13670.1"/>
    <property type="molecule type" value="Genomic_DNA"/>
</dbReference>
<comment type="caution">
    <text evidence="2">The sequence shown here is derived from an EMBL/GenBank/DDBJ whole genome shotgun (WGS) entry which is preliminary data.</text>
</comment>
<accession>A0A7Z0WR04</accession>
<reference evidence="2 3" key="1">
    <citation type="submission" date="2016-12" db="EMBL/GenBank/DDBJ databases">
        <title>The draft genome sequence of Actinophytocola xinjiangensis.</title>
        <authorList>
            <person name="Wang W."/>
            <person name="Yuan L."/>
        </authorList>
    </citation>
    <scope>NUCLEOTIDE SEQUENCE [LARGE SCALE GENOMIC DNA]</scope>
    <source>
        <strain evidence="2 3">CGMCC 4.4663</strain>
    </source>
</reference>
<protein>
    <submittedName>
        <fullName evidence="2">Uncharacterized protein</fullName>
    </submittedName>
</protein>
<evidence type="ECO:0000313" key="2">
    <source>
        <dbReference type="EMBL" id="OLF13670.1"/>
    </source>
</evidence>
<evidence type="ECO:0000256" key="1">
    <source>
        <dbReference type="SAM" id="Phobius"/>
    </source>
</evidence>